<evidence type="ECO:0000256" key="3">
    <source>
        <dbReference type="ARBA" id="ARBA00022491"/>
    </source>
</evidence>
<dbReference type="EMBL" id="FMJC01000002">
    <property type="protein sequence ID" value="SCM71955.1"/>
    <property type="molecule type" value="Genomic_DNA"/>
</dbReference>
<proteinExistence type="inferred from homology"/>
<dbReference type="InterPro" id="IPR035890">
    <property type="entry name" value="Anti-sigma-28_factor_FlgM_sf"/>
</dbReference>
<name>A0A212L340_9BACT</name>
<evidence type="ECO:0000259" key="10">
    <source>
        <dbReference type="Pfam" id="PF04316"/>
    </source>
</evidence>
<dbReference type="NCBIfam" id="TIGR03824">
    <property type="entry name" value="FlgM_jcvi"/>
    <property type="match status" value="1"/>
</dbReference>
<dbReference type="GO" id="GO:0044781">
    <property type="term" value="P:bacterial-type flagellum organization"/>
    <property type="evidence" value="ECO:0007669"/>
    <property type="project" value="UniProtKB-KW"/>
</dbReference>
<dbReference type="InterPro" id="IPR007412">
    <property type="entry name" value="FlgM"/>
</dbReference>
<evidence type="ECO:0000256" key="7">
    <source>
        <dbReference type="ARBA" id="ARBA00024739"/>
    </source>
</evidence>
<reference evidence="11" key="1">
    <citation type="submission" date="2016-08" db="EMBL/GenBank/DDBJ databases">
        <authorList>
            <person name="Seilhamer J.J."/>
        </authorList>
    </citation>
    <scope>NUCLEOTIDE SEQUENCE</scope>
    <source>
        <strain evidence="11">86-1</strain>
    </source>
</reference>
<keyword evidence="4" id="KW-1005">Bacterial flagellum biogenesis</keyword>
<evidence type="ECO:0000313" key="11">
    <source>
        <dbReference type="EMBL" id="SCM71955.1"/>
    </source>
</evidence>
<evidence type="ECO:0000256" key="2">
    <source>
        <dbReference type="ARBA" id="ARBA00017823"/>
    </source>
</evidence>
<keyword evidence="6" id="KW-0804">Transcription</keyword>
<feature type="compositionally biased region" description="Basic and acidic residues" evidence="9">
    <location>
        <begin position="20"/>
        <end position="34"/>
    </location>
</feature>
<comment type="function">
    <text evidence="7">Responsible for the coupling of flagellin expression to flagellar assembly by preventing expression of the flagellin genes when a component of the middle class of proteins is defective. It negatively regulates flagellar genes by inhibiting the activity of FliA by directly binding to FliA.</text>
</comment>
<dbReference type="RefSeq" id="WP_179979986.1">
    <property type="nucleotide sequence ID" value="NZ_LT608333.1"/>
</dbReference>
<evidence type="ECO:0000256" key="1">
    <source>
        <dbReference type="ARBA" id="ARBA00005322"/>
    </source>
</evidence>
<feature type="compositionally biased region" description="Polar residues" evidence="9">
    <location>
        <begin position="1"/>
        <end position="10"/>
    </location>
</feature>
<accession>A0A212L340</accession>
<comment type="similarity">
    <text evidence="1">Belongs to the FlgM family.</text>
</comment>
<dbReference type="InterPro" id="IPR031316">
    <property type="entry name" value="FlgM_C"/>
</dbReference>
<dbReference type="GO" id="GO:0045892">
    <property type="term" value="P:negative regulation of DNA-templated transcription"/>
    <property type="evidence" value="ECO:0007669"/>
    <property type="project" value="InterPro"/>
</dbReference>
<keyword evidence="3" id="KW-0678">Repressor</keyword>
<feature type="domain" description="Anti-sigma-28 factor FlgM C-terminal" evidence="10">
    <location>
        <begin position="45"/>
        <end position="98"/>
    </location>
</feature>
<evidence type="ECO:0000256" key="4">
    <source>
        <dbReference type="ARBA" id="ARBA00022795"/>
    </source>
</evidence>
<sequence length="107" mass="11538">MEIKTTTNSLFDPYAAGLDKSTEARNETRLKARAEGTGTEASQGDTVTVSQDALLLTEARRAAQSAPDVRSEKVEALRIQVANGTYKPDSKLIAASLVREEPGLFKI</sequence>
<protein>
    <recommendedName>
        <fullName evidence="2">Negative regulator of flagellin synthesis</fullName>
    </recommendedName>
    <alternativeName>
        <fullName evidence="8">Anti-sigma-28 factor</fullName>
    </alternativeName>
</protein>
<evidence type="ECO:0000256" key="8">
    <source>
        <dbReference type="ARBA" id="ARBA00030117"/>
    </source>
</evidence>
<dbReference type="Pfam" id="PF04316">
    <property type="entry name" value="FlgM"/>
    <property type="match status" value="1"/>
</dbReference>
<gene>
    <name evidence="11" type="ORF">KL86DES1_20307</name>
</gene>
<feature type="region of interest" description="Disordered" evidence="9">
    <location>
        <begin position="1"/>
        <end position="45"/>
    </location>
</feature>
<keyword evidence="5" id="KW-0805">Transcription regulation</keyword>
<evidence type="ECO:0000256" key="5">
    <source>
        <dbReference type="ARBA" id="ARBA00023015"/>
    </source>
</evidence>
<evidence type="ECO:0000256" key="6">
    <source>
        <dbReference type="ARBA" id="ARBA00023163"/>
    </source>
</evidence>
<organism evidence="11">
    <name type="scientific">uncultured Desulfovibrio sp</name>
    <dbReference type="NCBI Taxonomy" id="167968"/>
    <lineage>
        <taxon>Bacteria</taxon>
        <taxon>Pseudomonadati</taxon>
        <taxon>Thermodesulfobacteriota</taxon>
        <taxon>Desulfovibrionia</taxon>
        <taxon>Desulfovibrionales</taxon>
        <taxon>Desulfovibrionaceae</taxon>
        <taxon>Desulfovibrio</taxon>
        <taxon>environmental samples</taxon>
    </lineage>
</organism>
<dbReference type="AlphaFoldDB" id="A0A212L340"/>
<evidence type="ECO:0000256" key="9">
    <source>
        <dbReference type="SAM" id="MobiDB-lite"/>
    </source>
</evidence>
<dbReference type="SUPFAM" id="SSF101498">
    <property type="entry name" value="Anti-sigma factor FlgM"/>
    <property type="match status" value="1"/>
</dbReference>